<feature type="compositionally biased region" description="Acidic residues" evidence="1">
    <location>
        <begin position="143"/>
        <end position="159"/>
    </location>
</feature>
<feature type="compositionally biased region" description="Acidic residues" evidence="1">
    <location>
        <begin position="106"/>
        <end position="120"/>
    </location>
</feature>
<dbReference type="EMBL" id="JBEFKJ010000001">
    <property type="protein sequence ID" value="KAL2048327.1"/>
    <property type="molecule type" value="Genomic_DNA"/>
</dbReference>
<feature type="compositionally biased region" description="Basic and acidic residues" evidence="1">
    <location>
        <begin position="94"/>
        <end position="105"/>
    </location>
</feature>
<proteinExistence type="predicted"/>
<comment type="caution">
    <text evidence="2">The sequence shown here is derived from an EMBL/GenBank/DDBJ whole genome shotgun (WGS) entry which is preliminary data.</text>
</comment>
<protein>
    <submittedName>
        <fullName evidence="2">Uncharacterized protein</fullName>
    </submittedName>
</protein>
<reference evidence="2 3" key="1">
    <citation type="submission" date="2024-09" db="EMBL/GenBank/DDBJ databases">
        <title>Rethinking Asexuality: The Enigmatic Case of Functional Sexual Genes in Lepraria (Stereocaulaceae).</title>
        <authorList>
            <person name="Doellman M."/>
            <person name="Sun Y."/>
            <person name="Barcenas-Pena A."/>
            <person name="Lumbsch H.T."/>
            <person name="Grewe F."/>
        </authorList>
    </citation>
    <scope>NUCLEOTIDE SEQUENCE [LARGE SCALE GENOMIC DNA]</scope>
    <source>
        <strain evidence="2 3">Mercado 3170</strain>
    </source>
</reference>
<feature type="compositionally biased region" description="Polar residues" evidence="1">
    <location>
        <begin position="24"/>
        <end position="38"/>
    </location>
</feature>
<feature type="compositionally biased region" description="Basic and acidic residues" evidence="1">
    <location>
        <begin position="285"/>
        <end position="298"/>
    </location>
</feature>
<feature type="region of interest" description="Disordered" evidence="1">
    <location>
        <begin position="24"/>
        <end position="51"/>
    </location>
</feature>
<name>A0ABR4ARI6_9LECA</name>
<feature type="region of interest" description="Disordered" evidence="1">
    <location>
        <begin position="84"/>
        <end position="298"/>
    </location>
</feature>
<feature type="compositionally biased region" description="Basic and acidic residues" evidence="1">
    <location>
        <begin position="121"/>
        <end position="142"/>
    </location>
</feature>
<evidence type="ECO:0000313" key="2">
    <source>
        <dbReference type="EMBL" id="KAL2048327.1"/>
    </source>
</evidence>
<accession>A0ABR4ARI6</accession>
<evidence type="ECO:0000256" key="1">
    <source>
        <dbReference type="SAM" id="MobiDB-lite"/>
    </source>
</evidence>
<feature type="compositionally biased region" description="Basic and acidic residues" evidence="1">
    <location>
        <begin position="160"/>
        <end position="170"/>
    </location>
</feature>
<evidence type="ECO:0000313" key="3">
    <source>
        <dbReference type="Proteomes" id="UP001590950"/>
    </source>
</evidence>
<feature type="compositionally biased region" description="Polar residues" evidence="1">
    <location>
        <begin position="249"/>
        <end position="263"/>
    </location>
</feature>
<keyword evidence="3" id="KW-1185">Reference proteome</keyword>
<dbReference type="Proteomes" id="UP001590950">
    <property type="component" value="Unassembled WGS sequence"/>
</dbReference>
<organism evidence="2 3">
    <name type="scientific">Stereocaulon virgatum</name>
    <dbReference type="NCBI Taxonomy" id="373712"/>
    <lineage>
        <taxon>Eukaryota</taxon>
        <taxon>Fungi</taxon>
        <taxon>Dikarya</taxon>
        <taxon>Ascomycota</taxon>
        <taxon>Pezizomycotina</taxon>
        <taxon>Lecanoromycetes</taxon>
        <taxon>OSLEUM clade</taxon>
        <taxon>Lecanoromycetidae</taxon>
        <taxon>Lecanorales</taxon>
        <taxon>Lecanorineae</taxon>
        <taxon>Stereocaulaceae</taxon>
        <taxon>Stereocaulon</taxon>
    </lineage>
</organism>
<sequence>MVIPRASARWTSRYFNQSAWTARNTNRTRSWRQTQRRAYSSEGGGHGSQQSGFLSGDLPWALGAAIVTIPSTWYLMQPQIERWNRPKGSGHGHGHGDESEGHEEHGEESEGGEEGEGQESGEDKGGDESEDKGGDEGDKSDDSDSEGGEQDTPDTSNDEEGSKNEAKVVDSGKNVPGVQFKGATSGGTKDNNEQGDTRKHIPDAKGGNKKRIESDYAKVQGQANTPEEDPAGKDMAAPSKDVDDKKKTSQSGKQEGLSNTNTKHSTDIANDPEKSNKAEGTPETAKNKGTVDPHRPQS</sequence>
<feature type="compositionally biased region" description="Basic and acidic residues" evidence="1">
    <location>
        <begin position="190"/>
        <end position="203"/>
    </location>
</feature>
<gene>
    <name evidence="2" type="ORF">N7G274_000238</name>
</gene>